<accession>A0ABM9M5M2</accession>
<dbReference type="EMBL" id="OY726397">
    <property type="protein sequence ID" value="CAJ1510436.1"/>
    <property type="molecule type" value="Genomic_DNA"/>
</dbReference>
<reference evidence="2 3" key="1">
    <citation type="submission" date="2023-08" db="EMBL/GenBank/DDBJ databases">
        <authorList>
            <person name="Folkvardsen B D."/>
            <person name="Norman A."/>
        </authorList>
    </citation>
    <scope>NUCLEOTIDE SEQUENCE [LARGE SCALE GENOMIC DNA]</scope>
    <source>
        <strain evidence="2 3">Mu0053</strain>
    </source>
</reference>
<name>A0ABM9M5M2_9MYCO</name>
<gene>
    <name evidence="2" type="ORF">MU0053_004610</name>
</gene>
<proteinExistence type="predicted"/>
<keyword evidence="3" id="KW-1185">Reference proteome</keyword>
<evidence type="ECO:0008006" key="4">
    <source>
        <dbReference type="Google" id="ProtNLM"/>
    </source>
</evidence>
<feature type="compositionally biased region" description="Basic and acidic residues" evidence="1">
    <location>
        <begin position="80"/>
        <end position="94"/>
    </location>
</feature>
<sequence>MQADNDEEHMLEPSESLDSDEVRNDDGDEVVDPPEKWLPADDDRTLDERLAEEVPDVTPADVDPADADAERTVVPTPDDQLDRADPDRHGRDSGQVDGSPEDGESFFTIVE</sequence>
<evidence type="ECO:0000313" key="3">
    <source>
        <dbReference type="Proteomes" id="UP001190465"/>
    </source>
</evidence>
<feature type="compositionally biased region" description="Basic and acidic residues" evidence="1">
    <location>
        <begin position="33"/>
        <end position="52"/>
    </location>
</feature>
<feature type="region of interest" description="Disordered" evidence="1">
    <location>
        <begin position="1"/>
        <end position="111"/>
    </location>
</feature>
<evidence type="ECO:0000313" key="2">
    <source>
        <dbReference type="EMBL" id="CAJ1510436.1"/>
    </source>
</evidence>
<protein>
    <recommendedName>
        <fullName evidence="4">PAS domain S-box/diguanylate cyclase (GGDEF) domain-containing protein</fullName>
    </recommendedName>
</protein>
<dbReference type="Proteomes" id="UP001190465">
    <property type="component" value="Chromosome"/>
</dbReference>
<feature type="compositionally biased region" description="Acidic residues" evidence="1">
    <location>
        <begin position="1"/>
        <end position="19"/>
    </location>
</feature>
<organism evidence="2 3">
    <name type="scientific">[Mycobacterium] burgundiense</name>
    <dbReference type="NCBI Taxonomy" id="3064286"/>
    <lineage>
        <taxon>Bacteria</taxon>
        <taxon>Bacillati</taxon>
        <taxon>Actinomycetota</taxon>
        <taxon>Actinomycetes</taxon>
        <taxon>Mycobacteriales</taxon>
        <taxon>Mycobacteriaceae</taxon>
        <taxon>Mycolicibacterium</taxon>
    </lineage>
</organism>
<evidence type="ECO:0000256" key="1">
    <source>
        <dbReference type="SAM" id="MobiDB-lite"/>
    </source>
</evidence>